<gene>
    <name evidence="1" type="ORF">GCM10023323_42720</name>
</gene>
<proteinExistence type="predicted"/>
<accession>A0ABP9T8K2</accession>
<sequence>MKLLAEETVVKTESAAAVRPSVSFAVAVIRYFVPRSNCSFGFQLPPSAETAPGTTAPVSGTVILTSVSLPSLTFTPVALIEAPVEPFSAEITTFATEVLAESAPPLPSFLSSALALPPQAVRVRAPTTRAAQAPSTRRADMSGVVTGCSRFGCCAVFASDL</sequence>
<reference evidence="2" key="1">
    <citation type="journal article" date="2019" name="Int. J. Syst. Evol. Microbiol.">
        <title>The Global Catalogue of Microorganisms (GCM) 10K type strain sequencing project: providing services to taxonomists for standard genome sequencing and annotation.</title>
        <authorList>
            <consortium name="The Broad Institute Genomics Platform"/>
            <consortium name="The Broad Institute Genome Sequencing Center for Infectious Disease"/>
            <person name="Wu L."/>
            <person name="Ma J."/>
        </authorList>
    </citation>
    <scope>NUCLEOTIDE SEQUENCE [LARGE SCALE GENOMIC DNA]</scope>
    <source>
        <strain evidence="2">JCM 18306</strain>
    </source>
</reference>
<comment type="caution">
    <text evidence="1">The sequence shown here is derived from an EMBL/GenBank/DDBJ whole genome shotgun (WGS) entry which is preliminary data.</text>
</comment>
<evidence type="ECO:0000313" key="2">
    <source>
        <dbReference type="Proteomes" id="UP001499878"/>
    </source>
</evidence>
<protein>
    <submittedName>
        <fullName evidence="1">Uncharacterized protein</fullName>
    </submittedName>
</protein>
<name>A0ABP9T8K2_9ACTN</name>
<dbReference type="Proteomes" id="UP001499878">
    <property type="component" value="Unassembled WGS sequence"/>
</dbReference>
<evidence type="ECO:0000313" key="1">
    <source>
        <dbReference type="EMBL" id="GAA5211374.1"/>
    </source>
</evidence>
<organism evidence="1 2">
    <name type="scientific">Streptomyces thinghirensis</name>
    <dbReference type="NCBI Taxonomy" id="551547"/>
    <lineage>
        <taxon>Bacteria</taxon>
        <taxon>Bacillati</taxon>
        <taxon>Actinomycetota</taxon>
        <taxon>Actinomycetes</taxon>
        <taxon>Kitasatosporales</taxon>
        <taxon>Streptomycetaceae</taxon>
        <taxon>Streptomyces</taxon>
    </lineage>
</organism>
<keyword evidence="2" id="KW-1185">Reference proteome</keyword>
<dbReference type="EMBL" id="BAABJR010000010">
    <property type="protein sequence ID" value="GAA5211374.1"/>
    <property type="molecule type" value="Genomic_DNA"/>
</dbReference>